<organism evidence="2 3">
    <name type="scientific">Aureobasidium pullulans</name>
    <name type="common">Black yeast</name>
    <name type="synonym">Pullularia pullulans</name>
    <dbReference type="NCBI Taxonomy" id="5580"/>
    <lineage>
        <taxon>Eukaryota</taxon>
        <taxon>Fungi</taxon>
        <taxon>Dikarya</taxon>
        <taxon>Ascomycota</taxon>
        <taxon>Pezizomycotina</taxon>
        <taxon>Dothideomycetes</taxon>
        <taxon>Dothideomycetidae</taxon>
        <taxon>Dothideales</taxon>
        <taxon>Saccotheciaceae</taxon>
        <taxon>Aureobasidium</taxon>
    </lineage>
</organism>
<feature type="compositionally biased region" description="Polar residues" evidence="1">
    <location>
        <begin position="10"/>
        <end position="29"/>
    </location>
</feature>
<comment type="caution">
    <text evidence="2">The sequence shown here is derived from an EMBL/GenBank/DDBJ whole genome shotgun (WGS) entry which is preliminary data.</text>
</comment>
<reference evidence="2 3" key="1">
    <citation type="submission" date="2018-10" db="EMBL/GenBank/DDBJ databases">
        <title>Fifty Aureobasidium pullulans genomes reveal a recombining polyextremotolerant generalist.</title>
        <authorList>
            <person name="Gostincar C."/>
            <person name="Turk M."/>
            <person name="Zajc J."/>
            <person name="Gunde-Cimerman N."/>
        </authorList>
    </citation>
    <scope>NUCLEOTIDE SEQUENCE [LARGE SCALE GENOMIC DNA]</scope>
    <source>
        <strain evidence="2 3">EXF-1645</strain>
    </source>
</reference>
<dbReference type="AlphaFoldDB" id="A0A4T0C0Q6"/>
<gene>
    <name evidence="2" type="ORF">D6C78_02184</name>
</gene>
<feature type="region of interest" description="Disordered" evidence="1">
    <location>
        <begin position="1"/>
        <end position="29"/>
    </location>
</feature>
<evidence type="ECO:0000313" key="3">
    <source>
        <dbReference type="Proteomes" id="UP000308724"/>
    </source>
</evidence>
<name>A0A4T0C0Q6_AURPU</name>
<dbReference type="EMBL" id="QZBZ01000026">
    <property type="protein sequence ID" value="TIA40930.1"/>
    <property type="molecule type" value="Genomic_DNA"/>
</dbReference>
<evidence type="ECO:0000313" key="2">
    <source>
        <dbReference type="EMBL" id="TIA40930.1"/>
    </source>
</evidence>
<dbReference type="Proteomes" id="UP000308724">
    <property type="component" value="Unassembled WGS sequence"/>
</dbReference>
<accession>A0A4T0C0Q6</accession>
<protein>
    <submittedName>
        <fullName evidence="2">Uncharacterized protein</fullName>
    </submittedName>
</protein>
<sequence>MSLPRPSSIYPLNSATRSTTNSSIPTATKPSTWKCTLDPTSDLDPITRLTAVSLTTTHQKSTNPLLLDPPFTSKRVFFTDMTLKPYAVAVKISRIYTVGSRSYRDGDASAWVKDDGPAQVLEIACTGYWFEWEGANLSPTSTSKTKTRLSAICTPYR</sequence>
<proteinExistence type="predicted"/>
<evidence type="ECO:0000256" key="1">
    <source>
        <dbReference type="SAM" id="MobiDB-lite"/>
    </source>
</evidence>